<dbReference type="Proteomes" id="UP001418637">
    <property type="component" value="Unassembled WGS sequence"/>
</dbReference>
<comment type="caution">
    <text evidence="2">The sequence shown here is derived from an EMBL/GenBank/DDBJ whole genome shotgun (WGS) entry which is preliminary data.</text>
</comment>
<dbReference type="EMBL" id="JBBYXI010000001">
    <property type="protein sequence ID" value="MEN3929601.1"/>
    <property type="molecule type" value="Genomic_DNA"/>
</dbReference>
<dbReference type="RefSeq" id="WP_346335599.1">
    <property type="nucleotide sequence ID" value="NZ_JBBYXI010000001.1"/>
</dbReference>
<accession>A0ABV0BHK4</accession>
<sequence>MADLRIPSLQHLARNLANKPETVSNRLVRLALNPPNFSYDPLFGAVKDLLILGQPYDEVLRGISKIRRQVVRDRLLEILPLIHGHFSGVNPDFYQLVGRRHYPVGRGLMVPFEPPMIYGIGGQLYFPWFIFWRTNPLKITDERLSLFVTLVDEILMQDPDLDTAYFQILDFSSPKPKLPRELEVIDTRDIPRISEKRKIEMLECFAEGFNQALVKLKGMPAPSKEERDTQDKDSKQPGLFD</sequence>
<gene>
    <name evidence="2" type="ORF">WJT86_00830</name>
</gene>
<reference evidence="2 3" key="1">
    <citation type="submission" date="2024-04" db="EMBL/GenBank/DDBJ databases">
        <title>A novel species isolated from cricket.</title>
        <authorList>
            <person name="Wang H.-C."/>
        </authorList>
    </citation>
    <scope>NUCLEOTIDE SEQUENCE [LARGE SCALE GENOMIC DNA]</scope>
    <source>
        <strain evidence="2 3">WL0021</strain>
    </source>
</reference>
<proteinExistence type="predicted"/>
<evidence type="ECO:0000313" key="2">
    <source>
        <dbReference type="EMBL" id="MEN3929601.1"/>
    </source>
</evidence>
<organism evidence="2 3">
    <name type="scientific">Hohaiivirga grylli</name>
    <dbReference type="NCBI Taxonomy" id="3133970"/>
    <lineage>
        <taxon>Bacteria</taxon>
        <taxon>Pseudomonadati</taxon>
        <taxon>Pseudomonadota</taxon>
        <taxon>Alphaproteobacteria</taxon>
        <taxon>Hyphomicrobiales</taxon>
        <taxon>Methylobacteriaceae</taxon>
        <taxon>Hohaiivirga</taxon>
    </lineage>
</organism>
<evidence type="ECO:0000313" key="3">
    <source>
        <dbReference type="Proteomes" id="UP001418637"/>
    </source>
</evidence>
<feature type="compositionally biased region" description="Basic and acidic residues" evidence="1">
    <location>
        <begin position="223"/>
        <end position="235"/>
    </location>
</feature>
<name>A0ABV0BHK4_9HYPH</name>
<keyword evidence="3" id="KW-1185">Reference proteome</keyword>
<evidence type="ECO:0000256" key="1">
    <source>
        <dbReference type="SAM" id="MobiDB-lite"/>
    </source>
</evidence>
<protein>
    <submittedName>
        <fullName evidence="2">Uncharacterized protein</fullName>
    </submittedName>
</protein>
<feature type="region of interest" description="Disordered" evidence="1">
    <location>
        <begin position="219"/>
        <end position="241"/>
    </location>
</feature>